<evidence type="ECO:0000313" key="1">
    <source>
        <dbReference type="EMBL" id="GAH55263.1"/>
    </source>
</evidence>
<gene>
    <name evidence="1" type="ORF">S03H2_30312</name>
</gene>
<name>X1ICF5_9ZZZZ</name>
<dbReference type="AlphaFoldDB" id="X1ICF5"/>
<accession>X1ICF5</accession>
<proteinExistence type="predicted"/>
<comment type="caution">
    <text evidence="1">The sequence shown here is derived from an EMBL/GenBank/DDBJ whole genome shotgun (WGS) entry which is preliminary data.</text>
</comment>
<dbReference type="EMBL" id="BARU01018334">
    <property type="protein sequence ID" value="GAH55263.1"/>
    <property type="molecule type" value="Genomic_DNA"/>
</dbReference>
<reference evidence="1" key="1">
    <citation type="journal article" date="2014" name="Front. Microbiol.">
        <title>High frequency of phylogenetically diverse reductive dehalogenase-homologous genes in deep subseafloor sedimentary metagenomes.</title>
        <authorList>
            <person name="Kawai M."/>
            <person name="Futagami T."/>
            <person name="Toyoda A."/>
            <person name="Takaki Y."/>
            <person name="Nishi S."/>
            <person name="Hori S."/>
            <person name="Arai W."/>
            <person name="Tsubouchi T."/>
            <person name="Morono Y."/>
            <person name="Uchiyama I."/>
            <person name="Ito T."/>
            <person name="Fujiyama A."/>
            <person name="Inagaki F."/>
            <person name="Takami H."/>
        </authorList>
    </citation>
    <scope>NUCLEOTIDE SEQUENCE</scope>
    <source>
        <strain evidence="1">Expedition CK06-06</strain>
    </source>
</reference>
<organism evidence="1">
    <name type="scientific">marine sediment metagenome</name>
    <dbReference type="NCBI Taxonomy" id="412755"/>
    <lineage>
        <taxon>unclassified sequences</taxon>
        <taxon>metagenomes</taxon>
        <taxon>ecological metagenomes</taxon>
    </lineage>
</organism>
<sequence>MKKIAILILAMIILCSLVMATFWDTVFRGLGYEKMFLRMNNGKMLEYTTYNKLTINRTDFFSFLRKKGYDVSQIKVCIHNHLYSRQFSDGDKKFYKQIKEAGFVGKFQIYFRGKVYTLKQKGD</sequence>
<protein>
    <submittedName>
        <fullName evidence="1">Uncharacterized protein</fullName>
    </submittedName>
</protein>